<dbReference type="EMBL" id="MVIT01000019">
    <property type="protein sequence ID" value="OOV47952.1"/>
    <property type="molecule type" value="Genomic_DNA"/>
</dbReference>
<gene>
    <name evidence="1" type="ORF">B1J93_00535</name>
</gene>
<name>A0A1T1E4E5_9LEPT</name>
<protein>
    <submittedName>
        <fullName evidence="1">Uncharacterized protein</fullName>
    </submittedName>
</protein>
<dbReference type="Proteomes" id="UP000191008">
    <property type="component" value="Unassembled WGS sequence"/>
</dbReference>
<accession>A0A1T1E4E5</accession>
<proteinExistence type="predicted"/>
<evidence type="ECO:0000313" key="1">
    <source>
        <dbReference type="EMBL" id="OOV47952.1"/>
    </source>
</evidence>
<comment type="caution">
    <text evidence="1">The sequence shown here is derived from an EMBL/GenBank/DDBJ whole genome shotgun (WGS) entry which is preliminary data.</text>
</comment>
<sequence>MILSSYKKLADSKIEFWKFYNVFIVVEIRTLLKNVGTITISDDSRMAQKSIDCIIRHNLWELLQK</sequence>
<organism evidence="1 2">
    <name type="scientific">Leptospira kirschneri serovar Pomona</name>
    <dbReference type="NCBI Taxonomy" id="561005"/>
    <lineage>
        <taxon>Bacteria</taxon>
        <taxon>Pseudomonadati</taxon>
        <taxon>Spirochaetota</taxon>
        <taxon>Spirochaetia</taxon>
        <taxon>Leptospirales</taxon>
        <taxon>Leptospiraceae</taxon>
        <taxon>Leptospira</taxon>
    </lineage>
</organism>
<reference evidence="1 2" key="1">
    <citation type="submission" date="2017-02" db="EMBL/GenBank/DDBJ databases">
        <title>Comparative genomic analysis of Brazilian Leptospira kirschneri strains of different serogroups.</title>
        <authorList>
            <person name="Moreno L.Z."/>
            <person name="Miraglia F."/>
            <person name="Kremer F.S."/>
            <person name="Eslabao M.R."/>
            <person name="Lilenbaum W."/>
            <person name="Dellagostin O.A."/>
            <person name="Moreno A.M."/>
        </authorList>
    </citation>
    <scope>NUCLEOTIDE SEQUENCE [LARGE SCALE GENOMIC DNA]</scope>
    <source>
        <strain evidence="1 2">M110/06</strain>
    </source>
</reference>
<evidence type="ECO:0000313" key="2">
    <source>
        <dbReference type="Proteomes" id="UP000191008"/>
    </source>
</evidence>
<dbReference type="AlphaFoldDB" id="A0A1T1E4E5"/>